<dbReference type="OrthoDB" id="10288652at2759"/>
<name>A0A8K0L912_9PEZI</name>
<keyword evidence="1" id="KW-0732">Signal</keyword>
<sequence>MKVTALLAPLLATAVQAISPPPNDGLAHIHHTVYTPKPPHNANQTHSNHTIHWYRHHHYCRYKPVEPKNNHTRLGFKMIVTIPRRTNLTLAKMDFVSKMEKVCPGKLEMKSAFFLAPLVATTVHASGTPIASGFTFRPHPTITPNDTNSAAPDATAWYDNRLFHCHVHPYHPHNGSFWNATYLFNLRVAVPLHANLTEAKDKFKTKLEEICPGEIKNIIGTGDIHVVTRDAGKVPVSRLVLTGSKPDNSTTCLNSAIKDFGIVKGKCEVTRR</sequence>
<evidence type="ECO:0000313" key="3">
    <source>
        <dbReference type="Proteomes" id="UP000809789"/>
    </source>
</evidence>
<dbReference type="EMBL" id="JAESVG020000002">
    <property type="protein sequence ID" value="KAG8630333.1"/>
    <property type="molecule type" value="Genomic_DNA"/>
</dbReference>
<dbReference type="AlphaFoldDB" id="A0A8K0L912"/>
<proteinExistence type="predicted"/>
<organism evidence="2 3">
    <name type="scientific">Elsinoe batatas</name>
    <dbReference type="NCBI Taxonomy" id="2601811"/>
    <lineage>
        <taxon>Eukaryota</taxon>
        <taxon>Fungi</taxon>
        <taxon>Dikarya</taxon>
        <taxon>Ascomycota</taxon>
        <taxon>Pezizomycotina</taxon>
        <taxon>Dothideomycetes</taxon>
        <taxon>Dothideomycetidae</taxon>
        <taxon>Myriangiales</taxon>
        <taxon>Elsinoaceae</taxon>
        <taxon>Elsinoe</taxon>
    </lineage>
</organism>
<feature type="chain" id="PRO_5035447245" evidence="1">
    <location>
        <begin position="18"/>
        <end position="272"/>
    </location>
</feature>
<comment type="caution">
    <text evidence="2">The sequence shown here is derived from an EMBL/GenBank/DDBJ whole genome shotgun (WGS) entry which is preliminary data.</text>
</comment>
<dbReference type="Proteomes" id="UP000809789">
    <property type="component" value="Unassembled WGS sequence"/>
</dbReference>
<gene>
    <name evidence="2" type="ORF">KVT40_001952</name>
</gene>
<reference evidence="2" key="1">
    <citation type="submission" date="2021-07" db="EMBL/GenBank/DDBJ databases">
        <title>Elsinoe batatas strain:CRI-CJ2 Genome sequencing and assembly.</title>
        <authorList>
            <person name="Huang L."/>
        </authorList>
    </citation>
    <scope>NUCLEOTIDE SEQUENCE</scope>
    <source>
        <strain evidence="2">CRI-CJ2</strain>
    </source>
</reference>
<feature type="signal peptide" evidence="1">
    <location>
        <begin position="1"/>
        <end position="17"/>
    </location>
</feature>
<protein>
    <submittedName>
        <fullName evidence="2">Uncharacterized protein</fullName>
    </submittedName>
</protein>
<accession>A0A8K0L912</accession>
<keyword evidence="3" id="KW-1185">Reference proteome</keyword>
<evidence type="ECO:0000313" key="2">
    <source>
        <dbReference type="EMBL" id="KAG8630333.1"/>
    </source>
</evidence>
<evidence type="ECO:0000256" key="1">
    <source>
        <dbReference type="SAM" id="SignalP"/>
    </source>
</evidence>